<dbReference type="InterPro" id="IPR055462">
    <property type="entry name" value="DUF7034"/>
</dbReference>
<organism evidence="6 7">
    <name type="scientific">Tieghemostelium lacteum</name>
    <name type="common">Slime mold</name>
    <name type="synonym">Dictyostelium lacteum</name>
    <dbReference type="NCBI Taxonomy" id="361077"/>
    <lineage>
        <taxon>Eukaryota</taxon>
        <taxon>Amoebozoa</taxon>
        <taxon>Evosea</taxon>
        <taxon>Eumycetozoa</taxon>
        <taxon>Dictyostelia</taxon>
        <taxon>Dictyosteliales</taxon>
        <taxon>Raperosteliaceae</taxon>
        <taxon>Tieghemostelium</taxon>
    </lineage>
</organism>
<dbReference type="Proteomes" id="UP000076078">
    <property type="component" value="Unassembled WGS sequence"/>
</dbReference>
<feature type="domain" description="DUF7743" evidence="4">
    <location>
        <begin position="382"/>
        <end position="485"/>
    </location>
</feature>
<dbReference type="Pfam" id="PF23034">
    <property type="entry name" value="DUF7035"/>
    <property type="match status" value="1"/>
</dbReference>
<comment type="caution">
    <text evidence="6">The sequence shown here is derived from an EMBL/GenBank/DDBJ whole genome shotgun (WGS) entry which is preliminary data.</text>
</comment>
<evidence type="ECO:0000313" key="6">
    <source>
        <dbReference type="EMBL" id="KYQ90060.1"/>
    </source>
</evidence>
<feature type="transmembrane region" description="Helical" evidence="1">
    <location>
        <begin position="1274"/>
        <end position="1295"/>
    </location>
</feature>
<reference evidence="6 7" key="1">
    <citation type="submission" date="2015-12" db="EMBL/GenBank/DDBJ databases">
        <title>Dictyostelia acquired genes for synthesis and detection of signals that induce cell-type specialization by lateral gene transfer from prokaryotes.</title>
        <authorList>
            <person name="Gloeckner G."/>
            <person name="Schaap P."/>
        </authorList>
    </citation>
    <scope>NUCLEOTIDE SEQUENCE [LARGE SCALE GENOMIC DNA]</scope>
    <source>
        <strain evidence="6 7">TK</strain>
    </source>
</reference>
<evidence type="ECO:0000259" key="5">
    <source>
        <dbReference type="Pfam" id="PF25820"/>
    </source>
</evidence>
<dbReference type="InParanoid" id="A0A151Z7X9"/>
<keyword evidence="1" id="KW-0812">Transmembrane</keyword>
<protein>
    <submittedName>
        <fullName evidence="6">EGF-like domain-containing protein</fullName>
    </submittedName>
</protein>
<keyword evidence="1" id="KW-0472">Membrane</keyword>
<dbReference type="Pfam" id="PF23033">
    <property type="entry name" value="DUF7034"/>
    <property type="match status" value="1"/>
</dbReference>
<feature type="domain" description="DUF7949" evidence="5">
    <location>
        <begin position="978"/>
        <end position="1012"/>
    </location>
</feature>
<dbReference type="InterPro" id="IPR056645">
    <property type="entry name" value="DUF7743"/>
</dbReference>
<feature type="domain" description="DUF7035" evidence="3">
    <location>
        <begin position="605"/>
        <end position="741"/>
    </location>
</feature>
<accession>A0A151Z7X9</accession>
<keyword evidence="1" id="KW-1133">Transmembrane helix</keyword>
<evidence type="ECO:0000256" key="1">
    <source>
        <dbReference type="SAM" id="Phobius"/>
    </source>
</evidence>
<dbReference type="OMA" id="NEREVTY"/>
<name>A0A151Z7X9_TIELA</name>
<gene>
    <name evidence="6" type="ORF">DLAC_08644</name>
</gene>
<keyword evidence="7" id="KW-1185">Reference proteome</keyword>
<dbReference type="OrthoDB" id="23144at2759"/>
<dbReference type="PANTHER" id="PTHR31378:SF29">
    <property type="entry name" value="EGF-LIKE DOMAIN-CONTAINING PROTEIN-RELATED"/>
    <property type="match status" value="1"/>
</dbReference>
<dbReference type="InterPro" id="IPR055463">
    <property type="entry name" value="DUF7035"/>
</dbReference>
<dbReference type="InterPro" id="IPR057709">
    <property type="entry name" value="DUF7949"/>
</dbReference>
<feature type="domain" description="DUF7034" evidence="2">
    <location>
        <begin position="764"/>
        <end position="880"/>
    </location>
</feature>
<evidence type="ECO:0000259" key="2">
    <source>
        <dbReference type="Pfam" id="PF23033"/>
    </source>
</evidence>
<evidence type="ECO:0000259" key="3">
    <source>
        <dbReference type="Pfam" id="PF23034"/>
    </source>
</evidence>
<dbReference type="Pfam" id="PF24893">
    <property type="entry name" value="DUF7743"/>
    <property type="match status" value="1"/>
</dbReference>
<dbReference type="PANTHER" id="PTHR31378">
    <property type="entry name" value="EGF-LIKE DOMAIN-CONTAINING PROTEIN-RELATED-RELATED"/>
    <property type="match status" value="1"/>
</dbReference>
<proteinExistence type="predicted"/>
<dbReference type="Pfam" id="PF25820">
    <property type="entry name" value="DUF7949"/>
    <property type="match status" value="1"/>
</dbReference>
<sequence length="1323" mass="148738">MNNCYFRYRWLIKAEEGDADITTVSTAVQYTYIIAIKSDNRSYYFDLSCNNLAYGKRNITNIMVVNGMNIGGSVEYDCQPLPYPLVNINPDKTFKRVNFNTYNLLMIFDLNKSIPLGAGFTVTYATTYQCDYTTQGYRLFSVTCKIIGFSPNELTQIRFGFISPQSKTTFFTYPSFIDLSYDRNPSFSYNIYTDILYQSYKSKQLYYLPEFVAYQEPLFYLGNTQAEGRVIFNNVPVSGSLDTSYTSIFYTIIEGDYSVALSTSYLVGNTTITSGQTFETASNTFDGTPISVNSLINNNYGTSFESTIEISNYLPFTITNSFGSLSKTFTYTYPYGIVGRNALSAQSTLSFIFPPFNSNLVIQSTTTSTIVYNNTVNSSLPIDNILPVVESVELVPIDGTSFIIVIKAIDDSGISLIEMNSGAYASLNAWTLVEGTLQNGTFSKYINTSIISDSYVSTSVFINIYDMAGNKKTYTDYYENSNPIPLLVPLIDQMYLQASSDISFIRYAMNDIDLSMIGCDNTLFVNFTNVKKNEAIKIVMTYGTSDRTFYGKWNADEEMFSVDFYIYPKVFSGYIPFTITYRQMLYDSKYFLYESWLLKVRSESADRLPPLITDISNSGGLTTSAGGQIQWTFPFEDYQTGYKEGHIEIYSDIDPYTPYTVQLVPINDIHLGTLQPVFDVPPNCVTQNFYIESIVLEDLVGNSATYTRGNRNSSLVSKISPLMRLLSQNLKMDQLTVSADCQVVESDFTPPIITSILMYTNNPNDSASVNLYSDNRLIFVNFTVQDGLSTISPRHLPKCYIHALLFDIIESTTTSLLSMDNSTFSATYQCQIDLPYGLGYPSDHLLLSINGFADSRLNFGGYSPNDLVIAGHEPTIPTTFVKQPILESVNPLPNDQSTITVFGYGFGVELSDLTFKVTYQDSTSDELQSVFQSDTFLIADGVKLNQTTFDIKVANQFFESNSLSVEPYVVPFKPQIPCLGNPVCGGPSNGVCTFFGCVCKYPWTSNDCMSQILIIPRPKLNSTDPTIDNEFNTTLPNGEIVNLASLIKIVGLREMSPDNKALSTFQFNSWIFTNTTPTQGSEYQEFQYKTTLDSNGKTSNIKVTIQYFSILSTVYFANQKIQMLPSTIKYRIEMTSFGFTSELNYLQLLMSTSLQYLGDQSSCSFQDQGSIVNSNMDYVRLQINENSLYCRYIKKGIIDNRIQDISNTFFAELDQSPVYLSKQIGINIPYFKYNMLIDPDFSILYDMLPASERPGSVCDPTSGENSDPITKVQLLGIILGCAGFLIVGILLIIIYKTMVNWGFKVKVQRKIDRFIKLKKLNKL</sequence>
<dbReference type="EMBL" id="LODT01000037">
    <property type="protein sequence ID" value="KYQ90060.1"/>
    <property type="molecule type" value="Genomic_DNA"/>
</dbReference>
<evidence type="ECO:0000313" key="7">
    <source>
        <dbReference type="Proteomes" id="UP000076078"/>
    </source>
</evidence>
<evidence type="ECO:0000259" key="4">
    <source>
        <dbReference type="Pfam" id="PF24893"/>
    </source>
</evidence>